<name>A0A1B7MPK2_9AGAM</name>
<gene>
    <name evidence="1" type="ORF">K503DRAFT_785688</name>
</gene>
<organism evidence="1 2">
    <name type="scientific">Rhizopogon vinicolor AM-OR11-026</name>
    <dbReference type="NCBI Taxonomy" id="1314800"/>
    <lineage>
        <taxon>Eukaryota</taxon>
        <taxon>Fungi</taxon>
        <taxon>Dikarya</taxon>
        <taxon>Basidiomycota</taxon>
        <taxon>Agaricomycotina</taxon>
        <taxon>Agaricomycetes</taxon>
        <taxon>Agaricomycetidae</taxon>
        <taxon>Boletales</taxon>
        <taxon>Suillineae</taxon>
        <taxon>Rhizopogonaceae</taxon>
        <taxon>Rhizopogon</taxon>
    </lineage>
</organism>
<evidence type="ECO:0000313" key="2">
    <source>
        <dbReference type="Proteomes" id="UP000092154"/>
    </source>
</evidence>
<dbReference type="Proteomes" id="UP000092154">
    <property type="component" value="Unassembled WGS sequence"/>
</dbReference>
<evidence type="ECO:0000313" key="1">
    <source>
        <dbReference type="EMBL" id="OAX34529.1"/>
    </source>
</evidence>
<protein>
    <submittedName>
        <fullName evidence="1">Uncharacterized protein</fullName>
    </submittedName>
</protein>
<dbReference type="EMBL" id="KV448599">
    <property type="protein sequence ID" value="OAX34529.1"/>
    <property type="molecule type" value="Genomic_DNA"/>
</dbReference>
<dbReference type="AlphaFoldDB" id="A0A1B7MPK2"/>
<sequence length="175" mass="19409">MDTINLVLGGKIRHVLNPGATNFPERTFAWAVETNSEQIAIRAVKAETLIEDNGNQSVAWKPAYQVAAMEEVDLASGMFAHITDKANRAALANSSDLSEGAVTYIFDVQFENRTLVYEEKKSKQKPGDACKMPSPYPSWRGDMTWRCILVNILENKERLGPNNADSKLSFSNLSV</sequence>
<dbReference type="InParanoid" id="A0A1B7MPK2"/>
<proteinExistence type="predicted"/>
<accession>A0A1B7MPK2</accession>
<keyword evidence="2" id="KW-1185">Reference proteome</keyword>
<reference evidence="1 2" key="1">
    <citation type="submission" date="2016-06" db="EMBL/GenBank/DDBJ databases">
        <title>Comparative genomics of the ectomycorrhizal sister species Rhizopogon vinicolor and Rhizopogon vesiculosus (Basidiomycota: Boletales) reveals a divergence of the mating type B locus.</title>
        <authorList>
            <consortium name="DOE Joint Genome Institute"/>
            <person name="Mujic A.B."/>
            <person name="Kuo A."/>
            <person name="Tritt A."/>
            <person name="Lipzen A."/>
            <person name="Chen C."/>
            <person name="Johnson J."/>
            <person name="Sharma A."/>
            <person name="Barry K."/>
            <person name="Grigoriev I.V."/>
            <person name="Spatafora J.W."/>
        </authorList>
    </citation>
    <scope>NUCLEOTIDE SEQUENCE [LARGE SCALE GENOMIC DNA]</scope>
    <source>
        <strain evidence="1 2">AM-OR11-026</strain>
    </source>
</reference>